<comment type="subunit">
    <text evidence="2 10">Heterodimer of an alpha and a beta chain.</text>
</comment>
<dbReference type="SUPFAM" id="SSF52518">
    <property type="entry name" value="Thiamin diphosphate-binding fold (THDP-binding)"/>
    <property type="match status" value="1"/>
</dbReference>
<reference evidence="13 14" key="1">
    <citation type="submission" date="2021-08" db="EMBL/GenBank/DDBJ databases">
        <title>Complete genome sequence of the strain Aneurinibacillus thermoaerophilus CCM 8960.</title>
        <authorList>
            <person name="Musilova J."/>
            <person name="Kourilova X."/>
            <person name="Pernicova I."/>
            <person name="Bezdicek M."/>
            <person name="Lengerova M."/>
            <person name="Obruca S."/>
            <person name="Sedlar K."/>
        </authorList>
    </citation>
    <scope>NUCLEOTIDE SEQUENCE [LARGE SCALE GENOMIC DNA]</scope>
    <source>
        <strain evidence="13 14">CCM 8960</strain>
    </source>
</reference>
<sequence>MSVSINGLPEQAGKLKANTPVPGEENTAEMYQVLTPEGELRESIEGKIDEALMLRMYKNMLRVRMFDRKSIILQRQGRMGTYAPFEGQEASQVGSAMALSPHDWLFPTYRDHAAAITHGQMMFRVFLYWMGHMEGSISPEGKKIMPPCVPIATQTVHAVGTAWASKLKGEQSVSIAYLGDGATSEGDFHESLNFAGVYKVPVIFFCQNNGYAISVPFEKQSASKTIAQRADAYDMKGVRIDGNDIFAVWLTVKKAVERGIKGEGPTLIEAITFRYGAHTTADDPKKYRAQELLSREWREKRDPLKRLQLFLQKKGLWNEIMEEQWLKEINIQIDEELAKAESYPKSKPGDMFTHVYAEMPWHIREQQQELQNILDKEGKK</sequence>
<dbReference type="NCBIfam" id="TIGR03181">
    <property type="entry name" value="PDH_E1_alph_x"/>
    <property type="match status" value="1"/>
</dbReference>
<dbReference type="Gene3D" id="3.40.50.970">
    <property type="match status" value="1"/>
</dbReference>
<gene>
    <name evidence="13" type="primary">pdhA</name>
    <name evidence="13" type="ORF">K3F53_12630</name>
</gene>
<comment type="cofactor">
    <cofactor evidence="1 10">
        <name>thiamine diphosphate</name>
        <dbReference type="ChEBI" id="CHEBI:58937"/>
    </cofactor>
</comment>
<accession>A0ABX8Y7X0</accession>
<evidence type="ECO:0000256" key="11">
    <source>
        <dbReference type="SAM" id="MobiDB-lite"/>
    </source>
</evidence>
<dbReference type="Proteomes" id="UP000826616">
    <property type="component" value="Chromosome"/>
</dbReference>
<keyword evidence="5 10" id="KW-0560">Oxidoreductase</keyword>
<feature type="domain" description="Dehydrogenase E1 component" evidence="12">
    <location>
        <begin position="58"/>
        <end position="348"/>
    </location>
</feature>
<evidence type="ECO:0000256" key="1">
    <source>
        <dbReference type="ARBA" id="ARBA00001964"/>
    </source>
</evidence>
<name>A0ABX8Y7X0_ANETH</name>
<dbReference type="Pfam" id="PF00676">
    <property type="entry name" value="E1_dh"/>
    <property type="match status" value="1"/>
</dbReference>
<organism evidence="13 14">
    <name type="scientific">Aneurinibacillus thermoaerophilus</name>
    <dbReference type="NCBI Taxonomy" id="143495"/>
    <lineage>
        <taxon>Bacteria</taxon>
        <taxon>Bacillati</taxon>
        <taxon>Bacillota</taxon>
        <taxon>Bacilli</taxon>
        <taxon>Bacillales</taxon>
        <taxon>Paenibacillaceae</taxon>
        <taxon>Aneurinibacillus group</taxon>
        <taxon>Aneurinibacillus</taxon>
    </lineage>
</organism>
<evidence type="ECO:0000256" key="8">
    <source>
        <dbReference type="ARBA" id="ARBA00025211"/>
    </source>
</evidence>
<evidence type="ECO:0000313" key="14">
    <source>
        <dbReference type="Proteomes" id="UP000826616"/>
    </source>
</evidence>
<proteinExistence type="predicted"/>
<protein>
    <recommendedName>
        <fullName evidence="4 10">Pyruvate dehydrogenase E1 component subunit alpha</fullName>
        <ecNumber evidence="3 10">1.2.4.1</ecNumber>
    </recommendedName>
</protein>
<dbReference type="EMBL" id="CP080764">
    <property type="protein sequence ID" value="QYY41761.1"/>
    <property type="molecule type" value="Genomic_DNA"/>
</dbReference>
<comment type="catalytic activity">
    <reaction evidence="9 10">
        <text>N(6)-[(R)-lipoyl]-L-lysyl-[protein] + pyruvate + H(+) = N(6)-[(R)-S(8)-acetyldihydrolipoyl]-L-lysyl-[protein] + CO2</text>
        <dbReference type="Rhea" id="RHEA:19189"/>
        <dbReference type="Rhea" id="RHEA-COMP:10474"/>
        <dbReference type="Rhea" id="RHEA-COMP:10478"/>
        <dbReference type="ChEBI" id="CHEBI:15361"/>
        <dbReference type="ChEBI" id="CHEBI:15378"/>
        <dbReference type="ChEBI" id="CHEBI:16526"/>
        <dbReference type="ChEBI" id="CHEBI:83099"/>
        <dbReference type="ChEBI" id="CHEBI:83111"/>
        <dbReference type="EC" id="1.2.4.1"/>
    </reaction>
</comment>
<evidence type="ECO:0000313" key="13">
    <source>
        <dbReference type="EMBL" id="QYY41761.1"/>
    </source>
</evidence>
<keyword evidence="14" id="KW-1185">Reference proteome</keyword>
<dbReference type="PANTHER" id="PTHR43380:SF1">
    <property type="entry name" value="2-OXOISOVALERATE DEHYDROGENASE SUBUNIT ALPHA, MITOCHONDRIAL"/>
    <property type="match status" value="1"/>
</dbReference>
<evidence type="ECO:0000259" key="12">
    <source>
        <dbReference type="Pfam" id="PF00676"/>
    </source>
</evidence>
<dbReference type="InterPro" id="IPR050771">
    <property type="entry name" value="Alpha-ketoacid_DH_E1_comp"/>
</dbReference>
<evidence type="ECO:0000256" key="7">
    <source>
        <dbReference type="ARBA" id="ARBA00023317"/>
    </source>
</evidence>
<keyword evidence="6 10" id="KW-0786">Thiamine pyrophosphate</keyword>
<evidence type="ECO:0000256" key="4">
    <source>
        <dbReference type="ARBA" id="ARBA00014159"/>
    </source>
</evidence>
<evidence type="ECO:0000256" key="10">
    <source>
        <dbReference type="RuleBase" id="RU366007"/>
    </source>
</evidence>
<dbReference type="InterPro" id="IPR029061">
    <property type="entry name" value="THDP-binding"/>
</dbReference>
<dbReference type="InterPro" id="IPR017596">
    <property type="entry name" value="PdhA/BkdA"/>
</dbReference>
<dbReference type="EC" id="1.2.4.1" evidence="3 10"/>
<evidence type="ECO:0000256" key="3">
    <source>
        <dbReference type="ARBA" id="ARBA00012281"/>
    </source>
</evidence>
<keyword evidence="7 10" id="KW-0670">Pyruvate</keyword>
<evidence type="ECO:0000256" key="5">
    <source>
        <dbReference type="ARBA" id="ARBA00023002"/>
    </source>
</evidence>
<evidence type="ECO:0000256" key="6">
    <source>
        <dbReference type="ARBA" id="ARBA00023052"/>
    </source>
</evidence>
<dbReference type="InterPro" id="IPR001017">
    <property type="entry name" value="DH_E1"/>
</dbReference>
<dbReference type="CDD" id="cd02000">
    <property type="entry name" value="TPP_E1_PDC_ADC_BCADC"/>
    <property type="match status" value="1"/>
</dbReference>
<dbReference type="PANTHER" id="PTHR43380">
    <property type="entry name" value="2-OXOISOVALERATE DEHYDROGENASE SUBUNIT ALPHA, MITOCHONDRIAL"/>
    <property type="match status" value="1"/>
</dbReference>
<feature type="region of interest" description="Disordered" evidence="11">
    <location>
        <begin position="1"/>
        <end position="22"/>
    </location>
</feature>
<comment type="function">
    <text evidence="8 10">The pyruvate dehydrogenase complex catalyzes the overall conversion of pyruvate to acetyl-CoA and CO(2). It contains multiple copies of three enzymatic components: pyruvate dehydrogenase (E1), dihydrolipoamide acetyltransferase (E2) and lipoamide dehydrogenase (E3).</text>
</comment>
<evidence type="ECO:0000256" key="2">
    <source>
        <dbReference type="ARBA" id="ARBA00011870"/>
    </source>
</evidence>
<evidence type="ECO:0000256" key="9">
    <source>
        <dbReference type="ARBA" id="ARBA00051231"/>
    </source>
</evidence>